<gene>
    <name evidence="9" type="ORF">TPSB3V08_LOCUS13925</name>
</gene>
<dbReference type="EMBL" id="OD032542">
    <property type="protein sequence ID" value="CAD7420510.1"/>
    <property type="molecule type" value="Genomic_DNA"/>
</dbReference>
<accession>A0A7R9HG76</accession>
<comment type="similarity">
    <text evidence="2">Belongs to the COG7 family.</text>
</comment>
<comment type="subcellular location">
    <subcellularLocation>
        <location evidence="1">Golgi apparatus membrane</location>
        <topology evidence="1">Peripheral membrane protein</topology>
    </subcellularLocation>
</comment>
<proteinExistence type="inferred from homology"/>
<keyword evidence="7" id="KW-0472">Membrane</keyword>
<evidence type="ECO:0000256" key="4">
    <source>
        <dbReference type="ARBA" id="ARBA00022448"/>
    </source>
</evidence>
<evidence type="ECO:0000313" key="9">
    <source>
        <dbReference type="EMBL" id="CAD7420510.1"/>
    </source>
</evidence>
<dbReference type="GO" id="GO:0006886">
    <property type="term" value="P:intracellular protein transport"/>
    <property type="evidence" value="ECO:0007669"/>
    <property type="project" value="InterPro"/>
</dbReference>
<evidence type="ECO:0000256" key="7">
    <source>
        <dbReference type="ARBA" id="ARBA00023136"/>
    </source>
</evidence>
<evidence type="ECO:0000256" key="5">
    <source>
        <dbReference type="ARBA" id="ARBA00022927"/>
    </source>
</evidence>
<dbReference type="InterPro" id="IPR019335">
    <property type="entry name" value="COG7"/>
</dbReference>
<dbReference type="PANTHER" id="PTHR21443">
    <property type="entry name" value="CONSERVED OLIGOMERIC GOLGI COMPLEX COMPONENT 7"/>
    <property type="match status" value="1"/>
</dbReference>
<dbReference type="GO" id="GO:0006890">
    <property type="term" value="P:retrograde vesicle-mediated transport, Golgi to endoplasmic reticulum"/>
    <property type="evidence" value="ECO:0007669"/>
    <property type="project" value="TreeGrafter"/>
</dbReference>
<dbReference type="Pfam" id="PF10191">
    <property type="entry name" value="COG7"/>
    <property type="match status" value="1"/>
</dbReference>
<dbReference type="GO" id="GO:0000139">
    <property type="term" value="C:Golgi membrane"/>
    <property type="evidence" value="ECO:0007669"/>
    <property type="project" value="UniProtKB-SubCell"/>
</dbReference>
<keyword evidence="5" id="KW-0653">Protein transport</keyword>
<organism evidence="9">
    <name type="scientific">Timema poppense</name>
    <name type="common">Walking stick</name>
    <dbReference type="NCBI Taxonomy" id="170557"/>
    <lineage>
        <taxon>Eukaryota</taxon>
        <taxon>Metazoa</taxon>
        <taxon>Ecdysozoa</taxon>
        <taxon>Arthropoda</taxon>
        <taxon>Hexapoda</taxon>
        <taxon>Insecta</taxon>
        <taxon>Pterygota</taxon>
        <taxon>Neoptera</taxon>
        <taxon>Polyneoptera</taxon>
        <taxon>Phasmatodea</taxon>
        <taxon>Timematodea</taxon>
        <taxon>Timematoidea</taxon>
        <taxon>Timematidae</taxon>
        <taxon>Timema</taxon>
    </lineage>
</organism>
<evidence type="ECO:0000256" key="2">
    <source>
        <dbReference type="ARBA" id="ARBA00005831"/>
    </source>
</evidence>
<evidence type="ECO:0000256" key="1">
    <source>
        <dbReference type="ARBA" id="ARBA00004395"/>
    </source>
</evidence>
<protein>
    <recommendedName>
        <fullName evidence="3">Conserved oligomeric Golgi complex subunit 7</fullName>
    </recommendedName>
    <alternativeName>
        <fullName evidence="8">Component of oligomeric Golgi complex 7</fullName>
    </alternativeName>
</protein>
<name>A0A7R9HG76_TIMPO</name>
<dbReference type="PANTHER" id="PTHR21443:SF0">
    <property type="entry name" value="CONSERVED OLIGOMERIC GOLGI COMPLEX SUBUNIT 7"/>
    <property type="match status" value="1"/>
</dbReference>
<dbReference type="AlphaFoldDB" id="A0A7R9HG76"/>
<reference evidence="9" key="1">
    <citation type="submission" date="2020-11" db="EMBL/GenBank/DDBJ databases">
        <authorList>
            <person name="Tran Van P."/>
        </authorList>
    </citation>
    <scope>NUCLEOTIDE SEQUENCE</scope>
</reference>
<dbReference type="GO" id="GO:0017119">
    <property type="term" value="C:Golgi transport complex"/>
    <property type="evidence" value="ECO:0007669"/>
    <property type="project" value="InterPro"/>
</dbReference>
<evidence type="ECO:0000256" key="6">
    <source>
        <dbReference type="ARBA" id="ARBA00023034"/>
    </source>
</evidence>
<dbReference type="GO" id="GO:0007030">
    <property type="term" value="P:Golgi organization"/>
    <property type="evidence" value="ECO:0007669"/>
    <property type="project" value="TreeGrafter"/>
</dbReference>
<evidence type="ECO:0000256" key="3">
    <source>
        <dbReference type="ARBA" id="ARBA00020984"/>
    </source>
</evidence>
<sequence length="103" mass="11677">MSLLEFIALPLKKLCSDVHHTTFQVIFAPISSQLDLVQSAPAWSATSKQAVTVTPDLPDFSYVPQEYITQPGNVCIIQKRRKPYTSHTMMEKTKKDKIRNDVI</sequence>
<keyword evidence="4" id="KW-0813">Transport</keyword>
<evidence type="ECO:0000256" key="8">
    <source>
        <dbReference type="ARBA" id="ARBA00031345"/>
    </source>
</evidence>
<keyword evidence="6" id="KW-0333">Golgi apparatus</keyword>